<feature type="non-terminal residue" evidence="1">
    <location>
        <position position="1"/>
    </location>
</feature>
<protein>
    <submittedName>
        <fullName evidence="1">5263_t:CDS:1</fullName>
    </submittedName>
</protein>
<organism evidence="1 2">
    <name type="scientific">Acaulospora colombiana</name>
    <dbReference type="NCBI Taxonomy" id="27376"/>
    <lineage>
        <taxon>Eukaryota</taxon>
        <taxon>Fungi</taxon>
        <taxon>Fungi incertae sedis</taxon>
        <taxon>Mucoromycota</taxon>
        <taxon>Glomeromycotina</taxon>
        <taxon>Glomeromycetes</taxon>
        <taxon>Diversisporales</taxon>
        <taxon>Acaulosporaceae</taxon>
        <taxon>Acaulospora</taxon>
    </lineage>
</organism>
<accession>A0ACA9R1Z8</accession>
<gene>
    <name evidence="1" type="ORF">ACOLOM_LOCUS13931</name>
</gene>
<dbReference type="Proteomes" id="UP000789525">
    <property type="component" value="Unassembled WGS sequence"/>
</dbReference>
<name>A0ACA9R1Z8_9GLOM</name>
<keyword evidence="2" id="KW-1185">Reference proteome</keyword>
<reference evidence="1" key="1">
    <citation type="submission" date="2021-06" db="EMBL/GenBank/DDBJ databases">
        <authorList>
            <person name="Kallberg Y."/>
            <person name="Tangrot J."/>
            <person name="Rosling A."/>
        </authorList>
    </citation>
    <scope>NUCLEOTIDE SEQUENCE</scope>
    <source>
        <strain evidence="1">CL356</strain>
    </source>
</reference>
<proteinExistence type="predicted"/>
<evidence type="ECO:0000313" key="1">
    <source>
        <dbReference type="EMBL" id="CAG8773272.1"/>
    </source>
</evidence>
<comment type="caution">
    <text evidence="1">The sequence shown here is derived from an EMBL/GenBank/DDBJ whole genome shotgun (WGS) entry which is preliminary data.</text>
</comment>
<dbReference type="EMBL" id="CAJVPT010066359">
    <property type="protein sequence ID" value="CAG8773272.1"/>
    <property type="molecule type" value="Genomic_DNA"/>
</dbReference>
<feature type="non-terminal residue" evidence="1">
    <location>
        <position position="189"/>
    </location>
</feature>
<evidence type="ECO:0000313" key="2">
    <source>
        <dbReference type="Proteomes" id="UP000789525"/>
    </source>
</evidence>
<sequence length="189" mass="21075">TSTAHLNGSPTVVSSLPAPRPDFSFNVENQSENEKDNARIATAEKDVNDMLGGIHSDIHNAHTNPEAAGRVRLAFGDNWQTHHEQLKKDATALRDARITIKHSDPQRAEDHQYQDTLRREGRGPKEDDKKDFIAHVDRTGVNDESKPGIMWLGTGWHDDKDYGRANRAGTALHETVHAVLRGGDHMHND</sequence>